<evidence type="ECO:0000256" key="1">
    <source>
        <dbReference type="SAM" id="Phobius"/>
    </source>
</evidence>
<keyword evidence="1" id="KW-0472">Membrane</keyword>
<name>A0A4R7HYS3_9ACTN</name>
<proteinExistence type="predicted"/>
<feature type="transmembrane region" description="Helical" evidence="1">
    <location>
        <begin position="376"/>
        <end position="397"/>
    </location>
</feature>
<keyword evidence="1" id="KW-1133">Transmembrane helix</keyword>
<organism evidence="3 4">
    <name type="scientific">Ilumatobacter fluminis</name>
    <dbReference type="NCBI Taxonomy" id="467091"/>
    <lineage>
        <taxon>Bacteria</taxon>
        <taxon>Bacillati</taxon>
        <taxon>Actinomycetota</taxon>
        <taxon>Acidimicrobiia</taxon>
        <taxon>Acidimicrobiales</taxon>
        <taxon>Ilumatobacteraceae</taxon>
        <taxon>Ilumatobacter</taxon>
    </lineage>
</organism>
<evidence type="ECO:0000313" key="4">
    <source>
        <dbReference type="Proteomes" id="UP000294558"/>
    </source>
</evidence>
<evidence type="ECO:0000259" key="2">
    <source>
        <dbReference type="Pfam" id="PF20990"/>
    </source>
</evidence>
<reference evidence="3 4" key="1">
    <citation type="submission" date="2019-03" db="EMBL/GenBank/DDBJ databases">
        <title>Sequencing the genomes of 1000 actinobacteria strains.</title>
        <authorList>
            <person name="Klenk H.-P."/>
        </authorList>
    </citation>
    <scope>NUCLEOTIDE SEQUENCE [LARGE SCALE GENOMIC DNA]</scope>
    <source>
        <strain evidence="3 4">DSM 18936</strain>
    </source>
</reference>
<dbReference type="EMBL" id="SOAU01000001">
    <property type="protein sequence ID" value="TDT16271.1"/>
    <property type="molecule type" value="Genomic_DNA"/>
</dbReference>
<feature type="transmembrane region" description="Helical" evidence="1">
    <location>
        <begin position="12"/>
        <end position="32"/>
    </location>
</feature>
<feature type="transmembrane region" description="Helical" evidence="1">
    <location>
        <begin position="174"/>
        <end position="192"/>
    </location>
</feature>
<dbReference type="RefSeq" id="WP_243839247.1">
    <property type="nucleotide sequence ID" value="NZ_SOAU01000001.1"/>
</dbReference>
<keyword evidence="1" id="KW-0812">Transmembrane</keyword>
<gene>
    <name evidence="3" type="ORF">BDK89_1855</name>
</gene>
<dbReference type="Pfam" id="PF20990">
    <property type="entry name" value="DUF2207_C"/>
    <property type="match status" value="1"/>
</dbReference>
<evidence type="ECO:0000313" key="3">
    <source>
        <dbReference type="EMBL" id="TDT16271.1"/>
    </source>
</evidence>
<dbReference type="Proteomes" id="UP000294558">
    <property type="component" value="Unassembled WGS sequence"/>
</dbReference>
<feature type="domain" description="Predicted membrane protein YciQ-like C-terminal" evidence="2">
    <location>
        <begin position="59"/>
        <end position="259"/>
    </location>
</feature>
<dbReference type="InterPro" id="IPR048389">
    <property type="entry name" value="YciQ-like_C"/>
</dbReference>
<keyword evidence="4" id="KW-1185">Reference proteome</keyword>
<dbReference type="AlphaFoldDB" id="A0A4R7HYS3"/>
<sequence>MQLAGIFDRPSTNTVAIAIACTAIGWALHWWFEYSTRSERADPHGEQRPEPVEGQTIEPPAVVGLITNEFTAPQSAVTATSLDLAARGWIRLTSTDGELVVVTRGNPAGGDSLLPFEQQVLNHLASRAFNDVSSASTLALSHHRLNRRWWLRFQRSVGDEAQARGLSTARYTPLELAPPAALAAIALLAWWFAGRNGDEIALSESWQSRTVWVLTLGAIAGLGWVTALRFMGAAQRPTDLGRDRQNAWMGFRQRLRERIPSDASVLAPPPQQQALSQACVMGVATQVLAEFPAAPEHPRLAWSEAGGVPHLVRIRYPFRPGYGQHPMKVGAVGLVVFFAARWLQGYLERIGDGEALTSLLDRVPGQVELIQDIADILALICWLPIVWAAWAVIAGVVDSIATRVRIGSVVRARRPADVLPPLLVNVVKPFAERDRFSTYLAVDDGNRRTVWAWLANERGAAPQGAQARVRATPLLGYVRSSEPVGTGTRPDAE</sequence>
<comment type="caution">
    <text evidence="3">The sequence shown here is derived from an EMBL/GenBank/DDBJ whole genome shotgun (WGS) entry which is preliminary data.</text>
</comment>
<protein>
    <submittedName>
        <fullName evidence="3">Putative membrane protein DUF2207</fullName>
    </submittedName>
</protein>
<accession>A0A4R7HYS3</accession>
<feature type="transmembrane region" description="Helical" evidence="1">
    <location>
        <begin position="212"/>
        <end position="232"/>
    </location>
</feature>